<feature type="compositionally biased region" description="Low complexity" evidence="7">
    <location>
        <begin position="1"/>
        <end position="13"/>
    </location>
</feature>
<evidence type="ECO:0000256" key="5">
    <source>
        <dbReference type="ARBA" id="ARBA00023098"/>
    </source>
</evidence>
<dbReference type="GO" id="GO:0140042">
    <property type="term" value="P:lipid droplet formation"/>
    <property type="evidence" value="ECO:0007669"/>
    <property type="project" value="UniProtKB-ARBA"/>
</dbReference>
<proteinExistence type="predicted"/>
<evidence type="ECO:0000256" key="6">
    <source>
        <dbReference type="ARBA" id="ARBA00023136"/>
    </source>
</evidence>
<evidence type="ECO:0000256" key="3">
    <source>
        <dbReference type="ARBA" id="ARBA00022824"/>
    </source>
</evidence>
<feature type="region of interest" description="Disordered" evidence="7">
    <location>
        <begin position="318"/>
        <end position="442"/>
    </location>
</feature>
<evidence type="ECO:0000313" key="9">
    <source>
        <dbReference type="EMBL" id="KAF2135408.1"/>
    </source>
</evidence>
<evidence type="ECO:0000256" key="2">
    <source>
        <dbReference type="ARBA" id="ARBA00022692"/>
    </source>
</evidence>
<dbReference type="GO" id="GO:0006629">
    <property type="term" value="P:lipid metabolic process"/>
    <property type="evidence" value="ECO:0007669"/>
    <property type="project" value="UniProtKB-KW"/>
</dbReference>
<dbReference type="Proteomes" id="UP000799438">
    <property type="component" value="Unassembled WGS sequence"/>
</dbReference>
<evidence type="ECO:0000256" key="8">
    <source>
        <dbReference type="SAM" id="Phobius"/>
    </source>
</evidence>
<dbReference type="PANTHER" id="PTHR21212:SF0">
    <property type="entry name" value="SEIPIN"/>
    <property type="match status" value="1"/>
</dbReference>
<keyword evidence="10" id="KW-1185">Reference proteome</keyword>
<dbReference type="OrthoDB" id="3990054at2759"/>
<accession>A0A6A6AVZ2</accession>
<protein>
    <recommendedName>
        <fullName evidence="11">Seipin</fullName>
    </recommendedName>
</protein>
<gene>
    <name evidence="9" type="ORF">K452DRAFT_23003</name>
</gene>
<evidence type="ECO:0008006" key="11">
    <source>
        <dbReference type="Google" id="ProtNLM"/>
    </source>
</evidence>
<dbReference type="GeneID" id="54294567"/>
<feature type="compositionally biased region" description="Acidic residues" evidence="7">
    <location>
        <begin position="333"/>
        <end position="346"/>
    </location>
</feature>
<dbReference type="Pfam" id="PF06775">
    <property type="entry name" value="Seipin"/>
    <property type="match status" value="1"/>
</dbReference>
<keyword evidence="6 8" id="KW-0472">Membrane</keyword>
<dbReference type="CDD" id="cd23995">
    <property type="entry name" value="Seipin_BSCL2_like"/>
    <property type="match status" value="1"/>
</dbReference>
<dbReference type="AlphaFoldDB" id="A0A6A6AVZ2"/>
<dbReference type="PANTHER" id="PTHR21212">
    <property type="entry name" value="BERNARDINELLI-SEIP CONGENITAL LIPODYSTROPHY 2 HOMOLOG BSCL2 PROTEIN"/>
    <property type="match status" value="1"/>
</dbReference>
<feature type="compositionally biased region" description="Basic and acidic residues" evidence="7">
    <location>
        <begin position="318"/>
        <end position="332"/>
    </location>
</feature>
<evidence type="ECO:0000256" key="1">
    <source>
        <dbReference type="ARBA" id="ARBA00004477"/>
    </source>
</evidence>
<dbReference type="EMBL" id="ML995589">
    <property type="protein sequence ID" value="KAF2135408.1"/>
    <property type="molecule type" value="Genomic_DNA"/>
</dbReference>
<comment type="subcellular location">
    <subcellularLocation>
        <location evidence="1">Endoplasmic reticulum membrane</location>
        <topology evidence="1">Multi-pass membrane protein</topology>
    </subcellularLocation>
</comment>
<keyword evidence="2 8" id="KW-0812">Transmembrane</keyword>
<dbReference type="InterPro" id="IPR009617">
    <property type="entry name" value="Seipin"/>
</dbReference>
<feature type="compositionally biased region" description="Basic and acidic residues" evidence="7">
    <location>
        <begin position="403"/>
        <end position="412"/>
    </location>
</feature>
<keyword evidence="4 8" id="KW-1133">Transmembrane helix</keyword>
<feature type="transmembrane region" description="Helical" evidence="8">
    <location>
        <begin position="62"/>
        <end position="82"/>
    </location>
</feature>
<name>A0A6A6AVZ2_9PEZI</name>
<reference evidence="9" key="1">
    <citation type="journal article" date="2020" name="Stud. Mycol.">
        <title>101 Dothideomycetes genomes: a test case for predicting lifestyles and emergence of pathogens.</title>
        <authorList>
            <person name="Haridas S."/>
            <person name="Albert R."/>
            <person name="Binder M."/>
            <person name="Bloem J."/>
            <person name="Labutti K."/>
            <person name="Salamov A."/>
            <person name="Andreopoulos B."/>
            <person name="Baker S."/>
            <person name="Barry K."/>
            <person name="Bills G."/>
            <person name="Bluhm B."/>
            <person name="Cannon C."/>
            <person name="Castanera R."/>
            <person name="Culley D."/>
            <person name="Daum C."/>
            <person name="Ezra D."/>
            <person name="Gonzalez J."/>
            <person name="Henrissat B."/>
            <person name="Kuo A."/>
            <person name="Liang C."/>
            <person name="Lipzen A."/>
            <person name="Lutzoni F."/>
            <person name="Magnuson J."/>
            <person name="Mondo S."/>
            <person name="Nolan M."/>
            <person name="Ohm R."/>
            <person name="Pangilinan J."/>
            <person name="Park H.-J."/>
            <person name="Ramirez L."/>
            <person name="Alfaro M."/>
            <person name="Sun H."/>
            <person name="Tritt A."/>
            <person name="Yoshinaga Y."/>
            <person name="Zwiers L.-H."/>
            <person name="Turgeon B."/>
            <person name="Goodwin S."/>
            <person name="Spatafora J."/>
            <person name="Crous P."/>
            <person name="Grigoriev I."/>
        </authorList>
    </citation>
    <scope>NUCLEOTIDE SEQUENCE</scope>
    <source>
        <strain evidence="9">CBS 121167</strain>
    </source>
</reference>
<dbReference type="RefSeq" id="XP_033391126.1">
    <property type="nucleotide sequence ID" value="XM_033537071.1"/>
</dbReference>
<organism evidence="9 10">
    <name type="scientific">Aplosporella prunicola CBS 121167</name>
    <dbReference type="NCBI Taxonomy" id="1176127"/>
    <lineage>
        <taxon>Eukaryota</taxon>
        <taxon>Fungi</taxon>
        <taxon>Dikarya</taxon>
        <taxon>Ascomycota</taxon>
        <taxon>Pezizomycotina</taxon>
        <taxon>Dothideomycetes</taxon>
        <taxon>Dothideomycetes incertae sedis</taxon>
        <taxon>Botryosphaeriales</taxon>
        <taxon>Aplosporellaceae</taxon>
        <taxon>Aplosporella</taxon>
    </lineage>
</organism>
<keyword evidence="5" id="KW-0443">Lipid metabolism</keyword>
<evidence type="ECO:0000256" key="7">
    <source>
        <dbReference type="SAM" id="MobiDB-lite"/>
    </source>
</evidence>
<feature type="compositionally biased region" description="Acidic residues" evidence="7">
    <location>
        <begin position="389"/>
        <end position="401"/>
    </location>
</feature>
<dbReference type="GO" id="GO:0005789">
    <property type="term" value="C:endoplasmic reticulum membrane"/>
    <property type="evidence" value="ECO:0007669"/>
    <property type="project" value="UniProtKB-SubCell"/>
</dbReference>
<evidence type="ECO:0000256" key="4">
    <source>
        <dbReference type="ARBA" id="ARBA00022989"/>
    </source>
</evidence>
<keyword evidence="3" id="KW-0256">Endoplasmic reticulum</keyword>
<evidence type="ECO:0000313" key="10">
    <source>
        <dbReference type="Proteomes" id="UP000799438"/>
    </source>
</evidence>
<feature type="transmembrane region" description="Helical" evidence="8">
    <location>
        <begin position="281"/>
        <end position="303"/>
    </location>
</feature>
<feature type="region of interest" description="Disordered" evidence="7">
    <location>
        <begin position="1"/>
        <end position="24"/>
    </location>
</feature>
<sequence>MASTTNPNSNSYSSDEDDDDRDVDGGVVGKARGGLLVLRDRALAPITLATSKRARRAYVGSALLLLAAIALAVLAAVAYALFYCAYVPVRGVGVDVWLQFSPTQEHHPHGIADIGKKLVSGQAYDVRVALTLPPTTANKEAGNFMLDLALLGPETGTPLMDKVVGAGSESEAAAREKQEPEVLARSRRPAILTFCSPGVELVHKALEMPWYVVGWRREAETLKVGLMEGVVFERGWRNIPVKLRLELQSVERMQVYGVRVEFEARLRGLRYLMYNFRISSFVVFTIAFWSVEMTFTLLAWLALSRFFTLDTTDAPKREKTKIKKEGAIKTEDESADDDEAADDDNLSDTSRTFPSYARQPSLRYSSPRVKKEEAEEEPTPLEAIPTAMEADDEDEDADFVIDEAGRHMDRDSGLGTSMESGVERRESVRRRRSGLFGSGGGR</sequence>